<keyword evidence="2" id="KW-0812">Transmembrane</keyword>
<feature type="transmembrane region" description="Helical" evidence="2">
    <location>
        <begin position="497"/>
        <end position="517"/>
    </location>
</feature>
<dbReference type="Proteomes" id="UP000450917">
    <property type="component" value="Unassembled WGS sequence"/>
</dbReference>
<comment type="caution">
    <text evidence="4">The sequence shown here is derived from an EMBL/GenBank/DDBJ whole genome shotgun (WGS) entry which is preliminary data.</text>
</comment>
<sequence>MIGKRIRHFNRYRGIAMALTRHGFGFIVEELDIFHLLSLPGNIRNGTKKDEKTSIGERIRLVVQELGPTFIKLGQIASTRSDLIPESIIKELEKLQDQVTPFSYQEVKHIIESELNIDLDQTFLSFEETPLAAASIGQVHLALLTTGERIAVKVQRPTIAETIRTDLEILQNLAIMAEARFEWAHRHQLVRLFEEFKKSLLDELDYTIEGKNAEKIASQFKNQAHIRIPKVYWEFSSKKILAMEFMDGIKLNSPELLHAKGYDSKRIAERLMNAILHQIFIKGFFHADPHPGNITVLRGEVIAFLDFGLVGRLTPKIKRQLAKLIIALMLQSSEGVIRALLGMGLVTPQVNMTDLRRDVDLLRDKYVGVPFGEMSLGEAVNDLLEVAYRHEVRIPADFVLLGKCLITVEGVVKQLDPKISILQIAEPFGKKLLLERLHPGSILEHVKEEWTQYSDILFEFPNLVKELIPLIKKGQLDVSIPQFDLLLRQLDRISKRISLSMVWLSFCIILTGIMIGSSQSNQPGLFGNIPVLEIGALIAVFILVWFIHSIFKSGRS</sequence>
<gene>
    <name evidence="4" type="ORF">GNP93_16935</name>
</gene>
<accession>A0A7X2ZCA8</accession>
<keyword evidence="5" id="KW-1185">Reference proteome</keyword>
<organism evidence="4 5">
    <name type="scientific">Paenibacillus validus</name>
    <dbReference type="NCBI Taxonomy" id="44253"/>
    <lineage>
        <taxon>Bacteria</taxon>
        <taxon>Bacillati</taxon>
        <taxon>Bacillota</taxon>
        <taxon>Bacilli</taxon>
        <taxon>Bacillales</taxon>
        <taxon>Paenibacillaceae</taxon>
        <taxon>Paenibacillus</taxon>
    </lineage>
</organism>
<feature type="transmembrane region" description="Helical" evidence="2">
    <location>
        <begin position="529"/>
        <end position="551"/>
    </location>
</feature>
<protein>
    <submittedName>
        <fullName evidence="4">ABC transporter</fullName>
    </submittedName>
</protein>
<keyword evidence="2" id="KW-1133">Transmembrane helix</keyword>
<dbReference type="PROSITE" id="PS50011">
    <property type="entry name" value="PROTEIN_KINASE_DOM"/>
    <property type="match status" value="1"/>
</dbReference>
<dbReference type="InterPro" id="IPR011009">
    <property type="entry name" value="Kinase-like_dom_sf"/>
</dbReference>
<evidence type="ECO:0000256" key="2">
    <source>
        <dbReference type="SAM" id="Phobius"/>
    </source>
</evidence>
<keyword evidence="2" id="KW-0472">Membrane</keyword>
<reference evidence="4 5" key="1">
    <citation type="submission" date="2019-11" db="EMBL/GenBank/DDBJ databases">
        <title>Draft genome sequences of five Paenibacillus species of dairy origin.</title>
        <authorList>
            <person name="Olajide A.M."/>
            <person name="Chen S."/>
            <person name="Lapointe G."/>
        </authorList>
    </citation>
    <scope>NUCLEOTIDE SEQUENCE [LARGE SCALE GENOMIC DNA]</scope>
    <source>
        <strain evidence="4 5">2CS3</strain>
    </source>
</reference>
<proteinExistence type="inferred from homology"/>
<feature type="domain" description="Protein kinase" evidence="3">
    <location>
        <begin position="125"/>
        <end position="510"/>
    </location>
</feature>
<comment type="similarity">
    <text evidence="1">Belongs to the protein kinase superfamily. ADCK protein kinase family.</text>
</comment>
<evidence type="ECO:0000259" key="3">
    <source>
        <dbReference type="PROSITE" id="PS50011"/>
    </source>
</evidence>
<dbReference type="Pfam" id="PF03109">
    <property type="entry name" value="ABC1"/>
    <property type="match status" value="1"/>
</dbReference>
<dbReference type="RefSeq" id="WP_155615157.1">
    <property type="nucleotide sequence ID" value="NZ_WNZX01000014.1"/>
</dbReference>
<dbReference type="PANTHER" id="PTHR10566:SF113">
    <property type="entry name" value="PROTEIN ACTIVITY OF BC1 COMPLEX KINASE 7, CHLOROPLASTIC"/>
    <property type="match status" value="1"/>
</dbReference>
<dbReference type="GO" id="GO:0005524">
    <property type="term" value="F:ATP binding"/>
    <property type="evidence" value="ECO:0007669"/>
    <property type="project" value="InterPro"/>
</dbReference>
<name>A0A7X2ZCA8_9BACL</name>
<dbReference type="InterPro" id="IPR000719">
    <property type="entry name" value="Prot_kinase_dom"/>
</dbReference>
<dbReference type="GO" id="GO:0004672">
    <property type="term" value="F:protein kinase activity"/>
    <property type="evidence" value="ECO:0007669"/>
    <property type="project" value="InterPro"/>
</dbReference>
<evidence type="ECO:0000313" key="4">
    <source>
        <dbReference type="EMBL" id="MUG72358.1"/>
    </source>
</evidence>
<dbReference type="PANTHER" id="PTHR10566">
    <property type="entry name" value="CHAPERONE-ACTIVITY OF BC1 COMPLEX CABC1 -RELATED"/>
    <property type="match status" value="1"/>
</dbReference>
<dbReference type="SUPFAM" id="SSF56112">
    <property type="entry name" value="Protein kinase-like (PK-like)"/>
    <property type="match status" value="1"/>
</dbReference>
<evidence type="ECO:0000256" key="1">
    <source>
        <dbReference type="ARBA" id="ARBA00009670"/>
    </source>
</evidence>
<dbReference type="InterPro" id="IPR050154">
    <property type="entry name" value="UbiB_kinase"/>
</dbReference>
<dbReference type="EMBL" id="WNZX01000014">
    <property type="protein sequence ID" value="MUG72358.1"/>
    <property type="molecule type" value="Genomic_DNA"/>
</dbReference>
<dbReference type="InterPro" id="IPR004147">
    <property type="entry name" value="ABC1_dom"/>
</dbReference>
<dbReference type="AlphaFoldDB" id="A0A7X2ZCA8"/>
<dbReference type="CDD" id="cd05121">
    <property type="entry name" value="ABC1_ADCK3-like"/>
    <property type="match status" value="1"/>
</dbReference>
<evidence type="ECO:0000313" key="5">
    <source>
        <dbReference type="Proteomes" id="UP000450917"/>
    </source>
</evidence>